<dbReference type="EMBL" id="JAHWZY010000020">
    <property type="protein sequence ID" value="MEZ3180920.1"/>
    <property type="molecule type" value="Genomic_DNA"/>
</dbReference>
<dbReference type="PANTHER" id="PTHR43695">
    <property type="entry name" value="PUTATIVE (AFU_ORTHOLOGUE AFUA_2G17250)-RELATED"/>
    <property type="match status" value="1"/>
</dbReference>
<evidence type="ECO:0000256" key="1">
    <source>
        <dbReference type="ARBA" id="ARBA00008668"/>
    </source>
</evidence>
<evidence type="ECO:0000313" key="5">
    <source>
        <dbReference type="Proteomes" id="UP001567537"/>
    </source>
</evidence>
<dbReference type="Gene3D" id="2.60.120.430">
    <property type="entry name" value="Galactose-binding lectin"/>
    <property type="match status" value="1"/>
</dbReference>
<organism evidence="4 5">
    <name type="scientific">Streptomyces pimonensis</name>
    <dbReference type="NCBI Taxonomy" id="2860288"/>
    <lineage>
        <taxon>Bacteria</taxon>
        <taxon>Bacillati</taxon>
        <taxon>Actinomycetota</taxon>
        <taxon>Actinomycetes</taxon>
        <taxon>Kitasatosporales</taxon>
        <taxon>Streptomycetaceae</taxon>
        <taxon>Streptomyces</taxon>
    </lineage>
</organism>
<dbReference type="SUPFAM" id="SSF49785">
    <property type="entry name" value="Galactose-binding domain-like"/>
    <property type="match status" value="1"/>
</dbReference>
<dbReference type="SUPFAM" id="SSF52266">
    <property type="entry name" value="SGNH hydrolase"/>
    <property type="match status" value="1"/>
</dbReference>
<evidence type="ECO:0000259" key="3">
    <source>
        <dbReference type="Pfam" id="PF13472"/>
    </source>
</evidence>
<dbReference type="RefSeq" id="WP_371239957.1">
    <property type="nucleotide sequence ID" value="NZ_JAHWZY010000020.1"/>
</dbReference>
<comment type="similarity">
    <text evidence="1">Belongs to the 'GDSL' lipolytic enzyme family.</text>
</comment>
<dbReference type="PANTHER" id="PTHR43695:SF1">
    <property type="entry name" value="RHAMNOGALACTURONAN ACETYLESTERASE"/>
    <property type="match status" value="1"/>
</dbReference>
<accession>A0ABV4J1W2</accession>
<dbReference type="Gene3D" id="3.40.50.1110">
    <property type="entry name" value="SGNH hydrolase"/>
    <property type="match status" value="1"/>
</dbReference>
<keyword evidence="5" id="KW-1185">Reference proteome</keyword>
<name>A0ABV4J1W2_9ACTN</name>
<keyword evidence="2" id="KW-0378">Hydrolase</keyword>
<dbReference type="InterPro" id="IPR036514">
    <property type="entry name" value="SGNH_hydro_sf"/>
</dbReference>
<dbReference type="Pfam" id="PF13472">
    <property type="entry name" value="Lipase_GDSL_2"/>
    <property type="match status" value="1"/>
</dbReference>
<sequence length="355" mass="38223">MPTSTRRTTTRLGATALTTAALTVVGLLAVPGQVSAGPRNLLPRQCTGDAPVVCHFDVPPGNYTVTALLGGDTAGSTDITAETRRTMLAETPTEAGRKVLRSFTVNVREPEGQPTGPAGSPGLDLTFGGSAPRLAGLHVAPARRAPQILLAGDSTVCDQWREPYTGWGQELPQFLRGRAAVANHADGGESTQSFLDEPVFFDALEAEIRRGDLVLIQLAHNDKATTSEQYRANLTEMAERVRARDGKPVFVTPIVRRRFHRDGTLNSVALHVMKADLPMEMRALAAELNVPLVDLTAMTKELVEGLGVEASKALYLHGDTISDNTHTSEYGAARFARLVADDLRSQRLLPGRYVR</sequence>
<dbReference type="InterPro" id="IPR008979">
    <property type="entry name" value="Galactose-bd-like_sf"/>
</dbReference>
<reference evidence="4 5" key="1">
    <citation type="journal article" date="2021" name="Res Sq">
        <title>Streptomyces Pimoensis sp. nov., Isolated From the Taklimakan Desert in Xinjiang, China.</title>
        <authorList>
            <person name="Zhang P."/>
            <person name="Luo X."/>
            <person name="Luo X."/>
            <person name="Liu Z."/>
            <person name="Xia Z."/>
            <person name="Wan C."/>
            <person name="zhang L."/>
        </authorList>
    </citation>
    <scope>NUCLEOTIDE SEQUENCE [LARGE SCALE GENOMIC DNA]</scope>
    <source>
        <strain evidence="4 5">TRM75549</strain>
    </source>
</reference>
<protein>
    <submittedName>
        <fullName evidence="4">Rhamnogalacturonan acetylesterase</fullName>
    </submittedName>
</protein>
<dbReference type="InterPro" id="IPR037459">
    <property type="entry name" value="RhgT-like"/>
</dbReference>
<dbReference type="CDD" id="cd01821">
    <property type="entry name" value="Rhamnogalacturan_acetylesterase_like"/>
    <property type="match status" value="1"/>
</dbReference>
<evidence type="ECO:0000313" key="4">
    <source>
        <dbReference type="EMBL" id="MEZ3180920.1"/>
    </source>
</evidence>
<dbReference type="Proteomes" id="UP001567537">
    <property type="component" value="Unassembled WGS sequence"/>
</dbReference>
<feature type="domain" description="SGNH hydrolase-type esterase" evidence="3">
    <location>
        <begin position="152"/>
        <end position="300"/>
    </location>
</feature>
<dbReference type="InterPro" id="IPR013830">
    <property type="entry name" value="SGNH_hydro"/>
</dbReference>
<comment type="caution">
    <text evidence="4">The sequence shown here is derived from an EMBL/GenBank/DDBJ whole genome shotgun (WGS) entry which is preliminary data.</text>
</comment>
<proteinExistence type="inferred from homology"/>
<evidence type="ECO:0000256" key="2">
    <source>
        <dbReference type="ARBA" id="ARBA00022801"/>
    </source>
</evidence>
<gene>
    <name evidence="4" type="ORF">KYY02_20170</name>
</gene>